<dbReference type="InterPro" id="IPR050366">
    <property type="entry name" value="BP-dependent_transpt_permease"/>
</dbReference>
<dbReference type="GO" id="GO:0071916">
    <property type="term" value="F:dipeptide transmembrane transporter activity"/>
    <property type="evidence" value="ECO:0007669"/>
    <property type="project" value="TreeGrafter"/>
</dbReference>
<feature type="transmembrane region" description="Helical" evidence="7">
    <location>
        <begin position="76"/>
        <end position="99"/>
    </location>
</feature>
<keyword evidence="5 7" id="KW-1133">Transmembrane helix</keyword>
<dbReference type="EMBL" id="SIXI01000003">
    <property type="protein sequence ID" value="TBO31176.1"/>
    <property type="molecule type" value="Genomic_DNA"/>
</dbReference>
<evidence type="ECO:0000256" key="6">
    <source>
        <dbReference type="ARBA" id="ARBA00023136"/>
    </source>
</evidence>
<protein>
    <submittedName>
        <fullName evidence="9">ABC transporter permease</fullName>
    </submittedName>
</protein>
<keyword evidence="6 7" id="KW-0472">Membrane</keyword>
<organism evidence="9 10">
    <name type="scientific">Aquabacterium lacunae</name>
    <dbReference type="NCBI Taxonomy" id="2528630"/>
    <lineage>
        <taxon>Bacteria</taxon>
        <taxon>Pseudomonadati</taxon>
        <taxon>Pseudomonadota</taxon>
        <taxon>Betaproteobacteria</taxon>
        <taxon>Burkholderiales</taxon>
        <taxon>Aquabacterium</taxon>
    </lineage>
</organism>
<evidence type="ECO:0000313" key="9">
    <source>
        <dbReference type="EMBL" id="TBO31176.1"/>
    </source>
</evidence>
<comment type="subcellular location">
    <subcellularLocation>
        <location evidence="1 7">Cell membrane</location>
        <topology evidence="1 7">Multi-pass membrane protein</topology>
    </subcellularLocation>
</comment>
<gene>
    <name evidence="9" type="ORF">EYS42_07955</name>
</gene>
<evidence type="ECO:0000256" key="4">
    <source>
        <dbReference type="ARBA" id="ARBA00022692"/>
    </source>
</evidence>
<keyword evidence="3" id="KW-1003">Cell membrane</keyword>
<evidence type="ECO:0000256" key="7">
    <source>
        <dbReference type="RuleBase" id="RU363032"/>
    </source>
</evidence>
<feature type="transmembrane region" description="Helical" evidence="7">
    <location>
        <begin position="192"/>
        <end position="219"/>
    </location>
</feature>
<dbReference type="Pfam" id="PF00528">
    <property type="entry name" value="BPD_transp_1"/>
    <property type="match status" value="1"/>
</dbReference>
<sequence length="276" mass="28950">MTPMAVGRRWTQWAGWCLLAMLSVCAAFGPHWVGLDPHTQDLSQSLRPPDAMHWLGTDVYGRSVLARLCHASRLSMGLALLASLTAVAVGASLGVLAAWRPHGAASLLDGVADTVLSVPGLLLVLMVSTLAPGEHAPLYAGLTLVLWVEPYRVCTVVSRPVLAGPGVQASRLLGLGMVHTLRHHLWPALSPLLSTLLALGTAQAVLAMAALGFIGVGLHPPTAELGLLMTEALPHHEEAPWLMAAPVAWLCLLVLAMLLLRPDSSNAAVGPPGGNR</sequence>
<dbReference type="PANTHER" id="PTHR43386">
    <property type="entry name" value="OLIGOPEPTIDE TRANSPORT SYSTEM PERMEASE PROTEIN APPC"/>
    <property type="match status" value="1"/>
</dbReference>
<evidence type="ECO:0000256" key="1">
    <source>
        <dbReference type="ARBA" id="ARBA00004651"/>
    </source>
</evidence>
<comment type="caution">
    <text evidence="9">The sequence shown here is derived from an EMBL/GenBank/DDBJ whole genome shotgun (WGS) entry which is preliminary data.</text>
</comment>
<evidence type="ECO:0000256" key="3">
    <source>
        <dbReference type="ARBA" id="ARBA00022475"/>
    </source>
</evidence>
<feature type="transmembrane region" description="Helical" evidence="7">
    <location>
        <begin position="239"/>
        <end position="260"/>
    </location>
</feature>
<dbReference type="GO" id="GO:0005886">
    <property type="term" value="C:plasma membrane"/>
    <property type="evidence" value="ECO:0007669"/>
    <property type="project" value="UniProtKB-SubCell"/>
</dbReference>
<dbReference type="Proteomes" id="UP000292120">
    <property type="component" value="Unassembled WGS sequence"/>
</dbReference>
<evidence type="ECO:0000313" key="10">
    <source>
        <dbReference type="Proteomes" id="UP000292120"/>
    </source>
</evidence>
<dbReference type="PANTHER" id="PTHR43386:SF1">
    <property type="entry name" value="D,D-DIPEPTIDE TRANSPORT SYSTEM PERMEASE PROTEIN DDPC-RELATED"/>
    <property type="match status" value="1"/>
</dbReference>
<proteinExistence type="inferred from homology"/>
<dbReference type="InterPro" id="IPR035906">
    <property type="entry name" value="MetI-like_sf"/>
</dbReference>
<name>A0A4Q9H3X6_9BURK</name>
<keyword evidence="10" id="KW-1185">Reference proteome</keyword>
<dbReference type="SUPFAM" id="SSF161098">
    <property type="entry name" value="MetI-like"/>
    <property type="match status" value="1"/>
</dbReference>
<keyword evidence="4 7" id="KW-0812">Transmembrane</keyword>
<dbReference type="OrthoDB" id="9783218at2"/>
<evidence type="ECO:0000256" key="2">
    <source>
        <dbReference type="ARBA" id="ARBA00022448"/>
    </source>
</evidence>
<dbReference type="AlphaFoldDB" id="A0A4Q9H3X6"/>
<dbReference type="Gene3D" id="1.10.3720.10">
    <property type="entry name" value="MetI-like"/>
    <property type="match status" value="1"/>
</dbReference>
<comment type="similarity">
    <text evidence="7">Belongs to the binding-protein-dependent transport system permease family.</text>
</comment>
<feature type="domain" description="ABC transmembrane type-1" evidence="8">
    <location>
        <begin position="72"/>
        <end position="261"/>
    </location>
</feature>
<evidence type="ECO:0000259" key="8">
    <source>
        <dbReference type="PROSITE" id="PS50928"/>
    </source>
</evidence>
<dbReference type="PROSITE" id="PS50928">
    <property type="entry name" value="ABC_TM1"/>
    <property type="match status" value="1"/>
</dbReference>
<reference evidence="9 10" key="1">
    <citation type="submission" date="2019-02" db="EMBL/GenBank/DDBJ databases">
        <title>Aquabacterium sp. strain KMB7.</title>
        <authorList>
            <person name="Chen W.-M."/>
        </authorList>
    </citation>
    <scope>NUCLEOTIDE SEQUENCE [LARGE SCALE GENOMIC DNA]</scope>
    <source>
        <strain evidence="9 10">KMB7</strain>
    </source>
</reference>
<dbReference type="InterPro" id="IPR000515">
    <property type="entry name" value="MetI-like"/>
</dbReference>
<keyword evidence="2 7" id="KW-0813">Transport</keyword>
<accession>A0A4Q9H3X6</accession>
<evidence type="ECO:0000256" key="5">
    <source>
        <dbReference type="ARBA" id="ARBA00022989"/>
    </source>
</evidence>
<dbReference type="CDD" id="cd06261">
    <property type="entry name" value="TM_PBP2"/>
    <property type="match status" value="1"/>
</dbReference>